<keyword evidence="2" id="KW-0805">Transcription regulation</keyword>
<dbReference type="AlphaFoldDB" id="A0A8T0PN94"/>
<gene>
    <name evidence="8" type="ORF">PVAP13_8KG023300</name>
</gene>
<dbReference type="GO" id="GO:0005634">
    <property type="term" value="C:nucleus"/>
    <property type="evidence" value="ECO:0007669"/>
    <property type="project" value="UniProtKB-SubCell"/>
</dbReference>
<keyword evidence="9" id="KW-1185">Reference proteome</keyword>
<keyword evidence="4" id="KW-0804">Transcription</keyword>
<evidence type="ECO:0000313" key="8">
    <source>
        <dbReference type="EMBL" id="KAG2559674.1"/>
    </source>
</evidence>
<dbReference type="GO" id="GO:0003700">
    <property type="term" value="F:DNA-binding transcription factor activity"/>
    <property type="evidence" value="ECO:0007669"/>
    <property type="project" value="InterPro"/>
</dbReference>
<feature type="region of interest" description="Disordered" evidence="6">
    <location>
        <begin position="100"/>
        <end position="143"/>
    </location>
</feature>
<dbReference type="PANTHER" id="PTHR31282">
    <property type="entry name" value="WRKY TRANSCRIPTION FACTOR 21-RELATED"/>
    <property type="match status" value="1"/>
</dbReference>
<comment type="caution">
    <text evidence="8">The sequence shown here is derived from an EMBL/GenBank/DDBJ whole genome shotgun (WGS) entry which is preliminary data.</text>
</comment>
<feature type="domain" description="WRKY" evidence="7">
    <location>
        <begin position="153"/>
        <end position="213"/>
    </location>
</feature>
<dbReference type="InterPro" id="IPR044810">
    <property type="entry name" value="WRKY_plant"/>
</dbReference>
<evidence type="ECO:0000256" key="4">
    <source>
        <dbReference type="ARBA" id="ARBA00023163"/>
    </source>
</evidence>
<sequence>MDRKSSLTLRPCCHGSESEMMLMMESMRSQQELLMQLRALVLPLLHGVHDTSADIAAQLFDDVIGCNVSVASMLEGCLIMSTTGDDDDGPAVELVVDDKSKKSSLARKRNSTITGDRTTDQEQAKPNNSAGQKRRRNDKQRSRALVTHVPHYDDHQWRKYGQKNINGRQHPKNYYRCAYRERNCSATKTIEQQEQNNAGTSSAIAGVENAKYTVVYYGDHTCKDHNISMVQAPQQQPVNMDLQNGEMAQATANVQEPETDLDLPALLEVFDNSLVEWDDGKM</sequence>
<evidence type="ECO:0000256" key="1">
    <source>
        <dbReference type="ARBA" id="ARBA00004123"/>
    </source>
</evidence>
<dbReference type="Pfam" id="PF03106">
    <property type="entry name" value="WRKY"/>
    <property type="match status" value="1"/>
</dbReference>
<reference evidence="8" key="1">
    <citation type="submission" date="2020-05" db="EMBL/GenBank/DDBJ databases">
        <title>WGS assembly of Panicum virgatum.</title>
        <authorList>
            <person name="Lovell J.T."/>
            <person name="Jenkins J."/>
            <person name="Shu S."/>
            <person name="Juenger T.E."/>
            <person name="Schmutz J."/>
        </authorList>
    </citation>
    <scope>NUCLEOTIDE SEQUENCE</scope>
    <source>
        <strain evidence="8">AP13</strain>
    </source>
</reference>
<dbReference type="InterPro" id="IPR036576">
    <property type="entry name" value="WRKY_dom_sf"/>
</dbReference>
<evidence type="ECO:0000256" key="6">
    <source>
        <dbReference type="SAM" id="MobiDB-lite"/>
    </source>
</evidence>
<evidence type="ECO:0000256" key="3">
    <source>
        <dbReference type="ARBA" id="ARBA00023125"/>
    </source>
</evidence>
<dbReference type="SMART" id="SM00774">
    <property type="entry name" value="WRKY"/>
    <property type="match status" value="1"/>
</dbReference>
<evidence type="ECO:0000256" key="2">
    <source>
        <dbReference type="ARBA" id="ARBA00023015"/>
    </source>
</evidence>
<dbReference type="SUPFAM" id="SSF118290">
    <property type="entry name" value="WRKY DNA-binding domain"/>
    <property type="match status" value="1"/>
</dbReference>
<dbReference type="Proteomes" id="UP000823388">
    <property type="component" value="Chromosome 8K"/>
</dbReference>
<keyword evidence="5" id="KW-0539">Nucleus</keyword>
<evidence type="ECO:0000256" key="5">
    <source>
        <dbReference type="ARBA" id="ARBA00023242"/>
    </source>
</evidence>
<proteinExistence type="predicted"/>
<evidence type="ECO:0000313" key="9">
    <source>
        <dbReference type="Proteomes" id="UP000823388"/>
    </source>
</evidence>
<dbReference type="Gene3D" id="2.20.25.80">
    <property type="entry name" value="WRKY domain"/>
    <property type="match status" value="1"/>
</dbReference>
<dbReference type="EMBL" id="CM029051">
    <property type="protein sequence ID" value="KAG2559674.1"/>
    <property type="molecule type" value="Genomic_DNA"/>
</dbReference>
<accession>A0A8T0PN94</accession>
<dbReference type="InterPro" id="IPR003657">
    <property type="entry name" value="WRKY_dom"/>
</dbReference>
<name>A0A8T0PN94_PANVG</name>
<organism evidence="8 9">
    <name type="scientific">Panicum virgatum</name>
    <name type="common">Blackwell switchgrass</name>
    <dbReference type="NCBI Taxonomy" id="38727"/>
    <lineage>
        <taxon>Eukaryota</taxon>
        <taxon>Viridiplantae</taxon>
        <taxon>Streptophyta</taxon>
        <taxon>Embryophyta</taxon>
        <taxon>Tracheophyta</taxon>
        <taxon>Spermatophyta</taxon>
        <taxon>Magnoliopsida</taxon>
        <taxon>Liliopsida</taxon>
        <taxon>Poales</taxon>
        <taxon>Poaceae</taxon>
        <taxon>PACMAD clade</taxon>
        <taxon>Panicoideae</taxon>
        <taxon>Panicodae</taxon>
        <taxon>Paniceae</taxon>
        <taxon>Panicinae</taxon>
        <taxon>Panicum</taxon>
        <taxon>Panicum sect. Hiantes</taxon>
    </lineage>
</organism>
<dbReference type="PROSITE" id="PS50811">
    <property type="entry name" value="WRKY"/>
    <property type="match status" value="1"/>
</dbReference>
<dbReference type="GO" id="GO:0043565">
    <property type="term" value="F:sequence-specific DNA binding"/>
    <property type="evidence" value="ECO:0007669"/>
    <property type="project" value="InterPro"/>
</dbReference>
<protein>
    <recommendedName>
        <fullName evidence="7">WRKY domain-containing protein</fullName>
    </recommendedName>
</protein>
<comment type="subcellular location">
    <subcellularLocation>
        <location evidence="1">Nucleus</location>
    </subcellularLocation>
</comment>
<keyword evidence="3" id="KW-0238">DNA-binding</keyword>
<evidence type="ECO:0000259" key="7">
    <source>
        <dbReference type="PROSITE" id="PS50811"/>
    </source>
</evidence>